<organism evidence="3 4">
    <name type="scientific">Leucobacter denitrificans</name>
    <dbReference type="NCBI Taxonomy" id="683042"/>
    <lineage>
        <taxon>Bacteria</taxon>
        <taxon>Bacillati</taxon>
        <taxon>Actinomycetota</taxon>
        <taxon>Actinomycetes</taxon>
        <taxon>Micrococcales</taxon>
        <taxon>Microbacteriaceae</taxon>
        <taxon>Leucobacter</taxon>
    </lineage>
</organism>
<dbReference type="SUPFAM" id="SSF53271">
    <property type="entry name" value="PRTase-like"/>
    <property type="match status" value="1"/>
</dbReference>
<dbReference type="KEGG" id="ldn:H9L06_09455"/>
<evidence type="ECO:0000256" key="1">
    <source>
        <dbReference type="ARBA" id="ARBA00008007"/>
    </source>
</evidence>
<dbReference type="RefSeq" id="WP_187554938.1">
    <property type="nucleotide sequence ID" value="NZ_CP060716.1"/>
</dbReference>
<name>A0A7G9S3P3_9MICO</name>
<dbReference type="InterPro" id="IPR000836">
    <property type="entry name" value="PRTase_dom"/>
</dbReference>
<feature type="domain" description="Phosphoribosyltransferase" evidence="2">
    <location>
        <begin position="118"/>
        <end position="181"/>
    </location>
</feature>
<reference evidence="3 4" key="1">
    <citation type="submission" date="2020-08" db="EMBL/GenBank/DDBJ databases">
        <title>Genome sequence of Leucobacter denitrificans KACC 14055T.</title>
        <authorList>
            <person name="Hyun D.-W."/>
            <person name="Bae J.-W."/>
        </authorList>
    </citation>
    <scope>NUCLEOTIDE SEQUENCE [LARGE SCALE GENOMIC DNA]</scope>
    <source>
        <strain evidence="3 4">KACC 14055</strain>
    </source>
</reference>
<dbReference type="CDD" id="cd06223">
    <property type="entry name" value="PRTases_typeI"/>
    <property type="match status" value="1"/>
</dbReference>
<dbReference type="Proteomes" id="UP000515934">
    <property type="component" value="Chromosome"/>
</dbReference>
<accession>A0A7G9S3P3</accession>
<evidence type="ECO:0000313" key="4">
    <source>
        <dbReference type="Proteomes" id="UP000515934"/>
    </source>
</evidence>
<gene>
    <name evidence="3" type="ORF">H9L06_09455</name>
</gene>
<protein>
    <submittedName>
        <fullName evidence="3">ComF family protein</fullName>
    </submittedName>
</protein>
<proteinExistence type="inferred from homology"/>
<comment type="similarity">
    <text evidence="1">Belongs to the ComF/GntX family.</text>
</comment>
<dbReference type="InterPro" id="IPR029057">
    <property type="entry name" value="PRTase-like"/>
</dbReference>
<dbReference type="EMBL" id="CP060716">
    <property type="protein sequence ID" value="QNN62468.1"/>
    <property type="molecule type" value="Genomic_DNA"/>
</dbReference>
<dbReference type="Gene3D" id="3.40.50.2020">
    <property type="match status" value="1"/>
</dbReference>
<dbReference type="PANTHER" id="PTHR47505:SF1">
    <property type="entry name" value="DNA UTILIZATION PROTEIN YHGH"/>
    <property type="match status" value="1"/>
</dbReference>
<dbReference type="Pfam" id="PF00156">
    <property type="entry name" value="Pribosyltran"/>
    <property type="match status" value="1"/>
</dbReference>
<sequence>MHPEHLSAGPPYYVAGAYEGVVRDTLIAFKHDSAYGFVKPLGSRLGRVLRAACREAGADPPLLVTVPSRPARVRSRGYRHVDALVRVAVRRERLPLDLVNVLRVLRGRTGQVGLDAESRERNARRVAVRKRATKLAGREVILVDDIVTTGATTRAACEVLEAAGMRVIAVVALCHAVRKDSSQKTQVEE</sequence>
<evidence type="ECO:0000313" key="3">
    <source>
        <dbReference type="EMBL" id="QNN62468.1"/>
    </source>
</evidence>
<dbReference type="AlphaFoldDB" id="A0A7G9S3P3"/>
<dbReference type="PANTHER" id="PTHR47505">
    <property type="entry name" value="DNA UTILIZATION PROTEIN YHGH"/>
    <property type="match status" value="1"/>
</dbReference>
<keyword evidence="4" id="KW-1185">Reference proteome</keyword>
<evidence type="ECO:0000259" key="2">
    <source>
        <dbReference type="Pfam" id="PF00156"/>
    </source>
</evidence>
<dbReference type="InterPro" id="IPR051910">
    <property type="entry name" value="ComF/GntX_DNA_util-trans"/>
</dbReference>